<keyword evidence="1" id="KW-1133">Transmembrane helix</keyword>
<organism evidence="2">
    <name type="scientific">marine sediment metagenome</name>
    <dbReference type="NCBI Taxonomy" id="412755"/>
    <lineage>
        <taxon>unclassified sequences</taxon>
        <taxon>metagenomes</taxon>
        <taxon>ecological metagenomes</taxon>
    </lineage>
</organism>
<name>A0A0F8ZAJ9_9ZZZZ</name>
<keyword evidence="1" id="KW-0812">Transmembrane</keyword>
<accession>A0A0F8ZAJ9</accession>
<dbReference type="EMBL" id="LAZR01048944">
    <property type="protein sequence ID" value="KKK90778.1"/>
    <property type="molecule type" value="Genomic_DNA"/>
</dbReference>
<feature type="non-terminal residue" evidence="2">
    <location>
        <position position="1"/>
    </location>
</feature>
<evidence type="ECO:0000313" key="2">
    <source>
        <dbReference type="EMBL" id="KKK90778.1"/>
    </source>
</evidence>
<keyword evidence="1" id="KW-0472">Membrane</keyword>
<protein>
    <submittedName>
        <fullName evidence="2">Uncharacterized protein</fullName>
    </submittedName>
</protein>
<dbReference type="AlphaFoldDB" id="A0A0F8ZAJ9"/>
<sequence length="82" mass="10021">VKRWKWNLDDWGFTYNKIAWIVIFFALAFYAYFWYVEGFPTNFGMDTIKQFLTGAWEELIFTVFFVEIAIRYFQNLSCDENI</sequence>
<proteinExistence type="predicted"/>
<evidence type="ECO:0000256" key="1">
    <source>
        <dbReference type="SAM" id="Phobius"/>
    </source>
</evidence>
<comment type="caution">
    <text evidence="2">The sequence shown here is derived from an EMBL/GenBank/DDBJ whole genome shotgun (WGS) entry which is preliminary data.</text>
</comment>
<reference evidence="2" key="1">
    <citation type="journal article" date="2015" name="Nature">
        <title>Complex archaea that bridge the gap between prokaryotes and eukaryotes.</title>
        <authorList>
            <person name="Spang A."/>
            <person name="Saw J.H."/>
            <person name="Jorgensen S.L."/>
            <person name="Zaremba-Niedzwiedzka K."/>
            <person name="Martijn J."/>
            <person name="Lind A.E."/>
            <person name="van Eijk R."/>
            <person name="Schleper C."/>
            <person name="Guy L."/>
            <person name="Ettema T.J."/>
        </authorList>
    </citation>
    <scope>NUCLEOTIDE SEQUENCE</scope>
</reference>
<gene>
    <name evidence="2" type="ORF">LCGC14_2719600</name>
</gene>
<feature type="transmembrane region" description="Helical" evidence="1">
    <location>
        <begin position="55"/>
        <end position="73"/>
    </location>
</feature>
<feature type="transmembrane region" description="Helical" evidence="1">
    <location>
        <begin position="12"/>
        <end position="35"/>
    </location>
</feature>